<dbReference type="Proteomes" id="UP000251835">
    <property type="component" value="Unassembled WGS sequence"/>
</dbReference>
<keyword evidence="1" id="KW-1133">Transmembrane helix</keyword>
<name>A0A7L4URK7_BALHA</name>
<proteinExistence type="predicted"/>
<dbReference type="EMBL" id="QENZ01000003">
    <property type="protein sequence ID" value="PVX52383.1"/>
    <property type="molecule type" value="Genomic_DNA"/>
</dbReference>
<organism evidence="2 3">
    <name type="scientific">Balneicella halophila</name>
    <dbReference type="NCBI Taxonomy" id="1537566"/>
    <lineage>
        <taxon>Bacteria</taxon>
        <taxon>Pseudomonadati</taxon>
        <taxon>Bacteroidota</taxon>
        <taxon>Bacteroidia</taxon>
        <taxon>Bacteroidales</taxon>
        <taxon>Balneicellaceae</taxon>
        <taxon>Balneicella</taxon>
    </lineage>
</organism>
<keyword evidence="3" id="KW-1185">Reference proteome</keyword>
<evidence type="ECO:0000313" key="2">
    <source>
        <dbReference type="EMBL" id="PVX52383.1"/>
    </source>
</evidence>
<sequence>MMKGSCYDFLTVPFLFLICYAIYLLNVFLKLYIFKPQKNQINK</sequence>
<reference evidence="2 3" key="1">
    <citation type="submission" date="2018-05" db="EMBL/GenBank/DDBJ databases">
        <title>Genomic Encyclopedia of Type Strains, Phase IV (KMG-IV): sequencing the most valuable type-strain genomes for metagenomic binning, comparative biology and taxonomic classification.</title>
        <authorList>
            <person name="Goeker M."/>
        </authorList>
    </citation>
    <scope>NUCLEOTIDE SEQUENCE [LARGE SCALE GENOMIC DNA]</scope>
    <source>
        <strain evidence="2 3">DSM 28579</strain>
    </source>
</reference>
<gene>
    <name evidence="2" type="ORF">C7377_0697</name>
</gene>
<keyword evidence="1" id="KW-0812">Transmembrane</keyword>
<keyword evidence="1" id="KW-0472">Membrane</keyword>
<feature type="transmembrane region" description="Helical" evidence="1">
    <location>
        <begin position="12"/>
        <end position="33"/>
    </location>
</feature>
<dbReference type="AlphaFoldDB" id="A0A7L4URK7"/>
<evidence type="ECO:0000313" key="3">
    <source>
        <dbReference type="Proteomes" id="UP000251835"/>
    </source>
</evidence>
<accession>A0A7L4URK7</accession>
<evidence type="ECO:0000256" key="1">
    <source>
        <dbReference type="SAM" id="Phobius"/>
    </source>
</evidence>
<comment type="caution">
    <text evidence="2">The sequence shown here is derived from an EMBL/GenBank/DDBJ whole genome shotgun (WGS) entry which is preliminary data.</text>
</comment>
<protein>
    <submittedName>
        <fullName evidence="2">Uncharacterized protein</fullName>
    </submittedName>
</protein>